<name>A0ABU6TTK6_9FABA</name>
<evidence type="ECO:0000256" key="1">
    <source>
        <dbReference type="SAM" id="MobiDB-lite"/>
    </source>
</evidence>
<dbReference type="PANTHER" id="PTHR46328">
    <property type="entry name" value="FAR-RED IMPAIRED RESPONSIVE (FAR1) FAMILY PROTEIN-RELATED"/>
    <property type="match status" value="1"/>
</dbReference>
<dbReference type="Pfam" id="PF03101">
    <property type="entry name" value="FAR1"/>
    <property type="match status" value="1"/>
</dbReference>
<sequence>MDEGSAEEVNGAESGEDFVGAETEDGNWENEEEGANLGRKSDEEEDASDYDDVATITEKEICKKVFRTVDKAYEFYKRLGRCHGFGVRKGDYVKDISGAIFRRRFLCNRAGLRDKKHYQRTDRVRSHRPETRTNCEAKLSIYYDKDCRVWKVLLGCVKSQVKVLLSNAA</sequence>
<comment type="caution">
    <text evidence="3">The sequence shown here is derived from an EMBL/GenBank/DDBJ whole genome shotgun (WGS) entry which is preliminary data.</text>
</comment>
<keyword evidence="4" id="KW-1185">Reference proteome</keyword>
<evidence type="ECO:0000313" key="4">
    <source>
        <dbReference type="Proteomes" id="UP001341840"/>
    </source>
</evidence>
<proteinExistence type="predicted"/>
<dbReference type="InterPro" id="IPR004330">
    <property type="entry name" value="FAR1_DNA_bnd_dom"/>
</dbReference>
<gene>
    <name evidence="3" type="ORF">PIB30_085938</name>
</gene>
<evidence type="ECO:0000313" key="3">
    <source>
        <dbReference type="EMBL" id="MED6151804.1"/>
    </source>
</evidence>
<organism evidence="3 4">
    <name type="scientific">Stylosanthes scabra</name>
    <dbReference type="NCBI Taxonomy" id="79078"/>
    <lineage>
        <taxon>Eukaryota</taxon>
        <taxon>Viridiplantae</taxon>
        <taxon>Streptophyta</taxon>
        <taxon>Embryophyta</taxon>
        <taxon>Tracheophyta</taxon>
        <taxon>Spermatophyta</taxon>
        <taxon>Magnoliopsida</taxon>
        <taxon>eudicotyledons</taxon>
        <taxon>Gunneridae</taxon>
        <taxon>Pentapetalae</taxon>
        <taxon>rosids</taxon>
        <taxon>fabids</taxon>
        <taxon>Fabales</taxon>
        <taxon>Fabaceae</taxon>
        <taxon>Papilionoideae</taxon>
        <taxon>50 kb inversion clade</taxon>
        <taxon>dalbergioids sensu lato</taxon>
        <taxon>Dalbergieae</taxon>
        <taxon>Pterocarpus clade</taxon>
        <taxon>Stylosanthes</taxon>
    </lineage>
</organism>
<feature type="compositionally biased region" description="Acidic residues" evidence="1">
    <location>
        <begin position="22"/>
        <end position="34"/>
    </location>
</feature>
<dbReference type="Proteomes" id="UP001341840">
    <property type="component" value="Unassembled WGS sequence"/>
</dbReference>
<feature type="region of interest" description="Disordered" evidence="1">
    <location>
        <begin position="1"/>
        <end position="50"/>
    </location>
</feature>
<reference evidence="3 4" key="1">
    <citation type="journal article" date="2023" name="Plants (Basel)">
        <title>Bridging the Gap: Combining Genomics and Transcriptomics Approaches to Understand Stylosanthes scabra, an Orphan Legume from the Brazilian Caatinga.</title>
        <authorList>
            <person name="Ferreira-Neto J.R.C."/>
            <person name="da Silva M.D."/>
            <person name="Binneck E."/>
            <person name="de Melo N.F."/>
            <person name="da Silva R.H."/>
            <person name="de Melo A.L.T.M."/>
            <person name="Pandolfi V."/>
            <person name="Bustamante F.O."/>
            <person name="Brasileiro-Vidal A.C."/>
            <person name="Benko-Iseppon A.M."/>
        </authorList>
    </citation>
    <scope>NUCLEOTIDE SEQUENCE [LARGE SCALE GENOMIC DNA]</scope>
    <source>
        <tissue evidence="3">Leaves</tissue>
    </source>
</reference>
<protein>
    <recommendedName>
        <fullName evidence="2">FAR1 domain-containing protein</fullName>
    </recommendedName>
</protein>
<evidence type="ECO:0000259" key="2">
    <source>
        <dbReference type="Pfam" id="PF03101"/>
    </source>
</evidence>
<feature type="domain" description="FAR1" evidence="2">
    <location>
        <begin position="74"/>
        <end position="152"/>
    </location>
</feature>
<accession>A0ABU6TTK6</accession>
<dbReference type="EMBL" id="JASCZI010092073">
    <property type="protein sequence ID" value="MED6151804.1"/>
    <property type="molecule type" value="Genomic_DNA"/>
</dbReference>
<dbReference type="PANTHER" id="PTHR46328:SF33">
    <property type="entry name" value="FAR1 DNA-BINDING DOMAIN PROTEIN"/>
    <property type="match status" value="1"/>
</dbReference>